<evidence type="ECO:0000313" key="5">
    <source>
        <dbReference type="EMBL" id="CAB4585901.1"/>
    </source>
</evidence>
<organism evidence="5">
    <name type="scientific">freshwater metagenome</name>
    <dbReference type="NCBI Taxonomy" id="449393"/>
    <lineage>
        <taxon>unclassified sequences</taxon>
        <taxon>metagenomes</taxon>
        <taxon>ecological metagenomes</taxon>
    </lineage>
</organism>
<dbReference type="EMBL" id="CAEZTR010000114">
    <property type="protein sequence ID" value="CAB4585901.1"/>
    <property type="molecule type" value="Genomic_DNA"/>
</dbReference>
<dbReference type="PANTHER" id="PTHR30307:SF0">
    <property type="entry name" value="S-ADENOSYLMETHIONINE:TRNA RIBOSYLTRANSFERASE-ISOMERASE"/>
    <property type="match status" value="1"/>
</dbReference>
<dbReference type="InterPro" id="IPR042119">
    <property type="entry name" value="QueA_dom2"/>
</dbReference>
<dbReference type="GO" id="GO:0051075">
    <property type="term" value="F:S-adenosylmethionine:tRNA ribosyltransferase-isomerase activity"/>
    <property type="evidence" value="ECO:0007669"/>
    <property type="project" value="TreeGrafter"/>
</dbReference>
<dbReference type="NCBIfam" id="NF001140">
    <property type="entry name" value="PRK00147.1"/>
    <property type="match status" value="1"/>
</dbReference>
<evidence type="ECO:0000256" key="4">
    <source>
        <dbReference type="ARBA" id="ARBA00022785"/>
    </source>
</evidence>
<dbReference type="SUPFAM" id="SSF111337">
    <property type="entry name" value="QueA-like"/>
    <property type="match status" value="1"/>
</dbReference>
<keyword evidence="3" id="KW-0949">S-adenosyl-L-methionine</keyword>
<accession>A0A6J6FAK3</accession>
<dbReference type="InterPro" id="IPR042118">
    <property type="entry name" value="QueA_dom1"/>
</dbReference>
<evidence type="ECO:0000256" key="1">
    <source>
        <dbReference type="ARBA" id="ARBA00022490"/>
    </source>
</evidence>
<reference evidence="5" key="1">
    <citation type="submission" date="2020-05" db="EMBL/GenBank/DDBJ databases">
        <authorList>
            <person name="Chiriac C."/>
            <person name="Salcher M."/>
            <person name="Ghai R."/>
            <person name="Kavagutti S V."/>
        </authorList>
    </citation>
    <scope>NUCLEOTIDE SEQUENCE</scope>
</reference>
<evidence type="ECO:0000256" key="2">
    <source>
        <dbReference type="ARBA" id="ARBA00022679"/>
    </source>
</evidence>
<evidence type="ECO:0000256" key="3">
    <source>
        <dbReference type="ARBA" id="ARBA00022691"/>
    </source>
</evidence>
<proteinExistence type="inferred from homology"/>
<gene>
    <name evidence="5" type="ORF">UFOPK1711_01514</name>
    <name evidence="6" type="ORF">UFOPK2143_00477</name>
</gene>
<protein>
    <submittedName>
        <fullName evidence="5">Unannotated protein</fullName>
    </submittedName>
</protein>
<dbReference type="Gene3D" id="3.40.1780.10">
    <property type="entry name" value="QueA-like"/>
    <property type="match status" value="1"/>
</dbReference>
<name>A0A6J6FAK3_9ZZZZ</name>
<dbReference type="GO" id="GO:0008616">
    <property type="term" value="P:tRNA queuosine(34) biosynthetic process"/>
    <property type="evidence" value="ECO:0007669"/>
    <property type="project" value="UniProtKB-KW"/>
</dbReference>
<dbReference type="EMBL" id="CAEZVV010000017">
    <property type="protein sequence ID" value="CAB4639172.1"/>
    <property type="molecule type" value="Genomic_DNA"/>
</dbReference>
<dbReference type="Pfam" id="PF02547">
    <property type="entry name" value="Queuosine_synth"/>
    <property type="match status" value="1"/>
</dbReference>
<dbReference type="AlphaFoldDB" id="A0A6J6FAK3"/>
<sequence>MDTAAFDYELPESAIAQRPLPERDAARLLVDRGAANPPDNHIVRDLPDLLEPGDLLVLNTTRVLPARLALRKETGAAVEVLLLERLDGGSLSDSGQSRWEALVRPGRKLPPGTIVHPAEGTGLEVSVDEDLGDGRRVVTIDVEGPLLDVLETFGVMPLPPYITEVLAEQERYQTVFSERPASAAAPTAGLHLTPEVLARCAERGIGRADVELVVGLGTFRPIATDRIEDHEMHGETYRVPQETLDACARTKANGGRVVAVGTTAVRALESAAAFGANEGRTELYIHGDYDFLVVDRMMTNFHLPKSSLIVMIDAFVGPRWRDLYADALRDGYRFLSFGDAMLLTRR</sequence>
<dbReference type="HAMAP" id="MF_00113">
    <property type="entry name" value="QueA"/>
    <property type="match status" value="1"/>
</dbReference>
<dbReference type="Gene3D" id="2.40.10.240">
    <property type="entry name" value="QueA-like"/>
    <property type="match status" value="1"/>
</dbReference>
<evidence type="ECO:0000313" key="6">
    <source>
        <dbReference type="EMBL" id="CAB4639172.1"/>
    </source>
</evidence>
<dbReference type="NCBIfam" id="TIGR00113">
    <property type="entry name" value="queA"/>
    <property type="match status" value="1"/>
</dbReference>
<keyword evidence="2" id="KW-0808">Transferase</keyword>
<keyword evidence="1" id="KW-0963">Cytoplasm</keyword>
<dbReference type="InterPro" id="IPR003699">
    <property type="entry name" value="QueA"/>
</dbReference>
<dbReference type="InterPro" id="IPR036100">
    <property type="entry name" value="QueA_sf"/>
</dbReference>
<dbReference type="PANTHER" id="PTHR30307">
    <property type="entry name" value="S-ADENOSYLMETHIONINE:TRNA RIBOSYLTRANSFERASE-ISOMERASE"/>
    <property type="match status" value="1"/>
</dbReference>
<keyword evidence="4" id="KW-0671">Queuosine biosynthesis</keyword>